<comment type="caution">
    <text evidence="3">The sequence shown here is derived from an EMBL/GenBank/DDBJ whole genome shotgun (WGS) entry which is preliminary data.</text>
</comment>
<comment type="similarity">
    <text evidence="1">Belongs to the enoyl-CoA hydratase/isomerase family.</text>
</comment>
<dbReference type="Gene3D" id="1.10.12.10">
    <property type="entry name" value="Lyase 2-enoyl-coa Hydratase, Chain A, domain 2"/>
    <property type="match status" value="1"/>
</dbReference>
<accession>A0ABV7XG92</accession>
<sequence length="266" mass="28887">MSFTTIDIERREGIEIVTLNRPDALNTLDSKLVEELTDYFLGLHERYDVRVVIMRGAGRAFCAGLDLKGWASDSEQSSRVHRGLKTQQRIARIIKLMRSCPQPVVGLGHGAACGGGLSLLLACDVRYGAPSLRMNAAYIKVGLGGADIGSSYLLPRLVGMSVASELLLTGRFINAERALRANLLSEIVEEDRLLDTGLALAADMLATAPMGLRMTKDALNLNIDASSLEAAMAIEDRQQIMMATTADHGEAVAAFLEKRPPNYQDR</sequence>
<dbReference type="PANTHER" id="PTHR11941">
    <property type="entry name" value="ENOYL-COA HYDRATASE-RELATED"/>
    <property type="match status" value="1"/>
</dbReference>
<organism evidence="3 4">
    <name type="scientific">Sphingoaurantiacus capsulatus</name>
    <dbReference type="NCBI Taxonomy" id="1771310"/>
    <lineage>
        <taxon>Bacteria</taxon>
        <taxon>Pseudomonadati</taxon>
        <taxon>Pseudomonadota</taxon>
        <taxon>Alphaproteobacteria</taxon>
        <taxon>Sphingomonadales</taxon>
        <taxon>Sphingosinicellaceae</taxon>
        <taxon>Sphingoaurantiacus</taxon>
    </lineage>
</organism>
<dbReference type="EMBL" id="JBHRXV010000013">
    <property type="protein sequence ID" value="MFC3714309.1"/>
    <property type="molecule type" value="Genomic_DNA"/>
</dbReference>
<dbReference type="Proteomes" id="UP001595615">
    <property type="component" value="Unassembled WGS sequence"/>
</dbReference>
<proteinExistence type="inferred from homology"/>
<dbReference type="InterPro" id="IPR001753">
    <property type="entry name" value="Enoyl-CoA_hydra/iso"/>
</dbReference>
<dbReference type="SUPFAM" id="SSF52096">
    <property type="entry name" value="ClpP/crotonase"/>
    <property type="match status" value="1"/>
</dbReference>
<keyword evidence="4" id="KW-1185">Reference proteome</keyword>
<evidence type="ECO:0000313" key="4">
    <source>
        <dbReference type="Proteomes" id="UP001595615"/>
    </source>
</evidence>
<protein>
    <submittedName>
        <fullName evidence="3">Enoyl-CoA hydratase/isomerase family protein</fullName>
    </submittedName>
</protein>
<evidence type="ECO:0000313" key="3">
    <source>
        <dbReference type="EMBL" id="MFC3714309.1"/>
    </source>
</evidence>
<dbReference type="Gene3D" id="3.90.226.10">
    <property type="entry name" value="2-enoyl-CoA Hydratase, Chain A, domain 1"/>
    <property type="match status" value="1"/>
</dbReference>
<dbReference type="PANTHER" id="PTHR11941:SF130">
    <property type="entry name" value="ENOYL-COA HYDRATASE ECHA12-RELATED"/>
    <property type="match status" value="1"/>
</dbReference>
<dbReference type="CDD" id="cd06558">
    <property type="entry name" value="crotonase-like"/>
    <property type="match status" value="1"/>
</dbReference>
<dbReference type="RefSeq" id="WP_380863672.1">
    <property type="nucleotide sequence ID" value="NZ_JBHRXV010000013.1"/>
</dbReference>
<dbReference type="InterPro" id="IPR029045">
    <property type="entry name" value="ClpP/crotonase-like_dom_sf"/>
</dbReference>
<evidence type="ECO:0000256" key="1">
    <source>
        <dbReference type="ARBA" id="ARBA00005254"/>
    </source>
</evidence>
<evidence type="ECO:0000256" key="2">
    <source>
        <dbReference type="ARBA" id="ARBA00023239"/>
    </source>
</evidence>
<reference evidence="4" key="1">
    <citation type="journal article" date="2019" name="Int. J. Syst. Evol. Microbiol.">
        <title>The Global Catalogue of Microorganisms (GCM) 10K type strain sequencing project: providing services to taxonomists for standard genome sequencing and annotation.</title>
        <authorList>
            <consortium name="The Broad Institute Genomics Platform"/>
            <consortium name="The Broad Institute Genome Sequencing Center for Infectious Disease"/>
            <person name="Wu L."/>
            <person name="Ma J."/>
        </authorList>
    </citation>
    <scope>NUCLEOTIDE SEQUENCE [LARGE SCALE GENOMIC DNA]</scope>
    <source>
        <strain evidence="4">KCTC 42644</strain>
    </source>
</reference>
<dbReference type="Pfam" id="PF00378">
    <property type="entry name" value="ECH_1"/>
    <property type="match status" value="1"/>
</dbReference>
<dbReference type="InterPro" id="IPR014748">
    <property type="entry name" value="Enoyl-CoA_hydra_C"/>
</dbReference>
<name>A0ABV7XG92_9SPHN</name>
<keyword evidence="2" id="KW-0456">Lyase</keyword>
<gene>
    <name evidence="3" type="ORF">ACFOMD_17200</name>
</gene>